<dbReference type="AlphaFoldDB" id="A0A0S4L7E7"/>
<reference evidence="1 2" key="1">
    <citation type="submission" date="2015-10" db="EMBL/GenBank/DDBJ databases">
        <authorList>
            <person name="Gilbert D.G."/>
        </authorList>
    </citation>
    <scope>NUCLEOTIDE SEQUENCE [LARGE SCALE GENOMIC DNA]</scope>
    <source>
        <strain evidence="1">COMA1</strain>
    </source>
</reference>
<evidence type="ECO:0000313" key="1">
    <source>
        <dbReference type="EMBL" id="CUS31750.1"/>
    </source>
</evidence>
<accession>A0A0S4L7E7</accession>
<evidence type="ECO:0000313" key="2">
    <source>
        <dbReference type="Proteomes" id="UP000199032"/>
    </source>
</evidence>
<keyword evidence="2" id="KW-1185">Reference proteome</keyword>
<dbReference type="EMBL" id="CZQA01000001">
    <property type="protein sequence ID" value="CUS31750.1"/>
    <property type="molecule type" value="Genomic_DNA"/>
</dbReference>
<gene>
    <name evidence="1" type="ORF">COMA1_10250</name>
</gene>
<name>A0A0S4L7E7_9BACT</name>
<proteinExistence type="predicted"/>
<protein>
    <submittedName>
        <fullName evidence="1">Uncharacterized protein</fullName>
    </submittedName>
</protein>
<sequence length="130" mass="14322">MDLDDRTVHRDGFDREAEDLHLLQLGQDAVAHPTLRPPVPARIDRVPVPELPGQPAPVAPLLSDRQDRVEDLQIVERDIAALGRQAAPDVTSLSLGEFHGRSIAETEAVVLTGPSGTITRMQIRRYAPWP</sequence>
<organism evidence="1 2">
    <name type="scientific">Candidatus Nitrospira nitrosa</name>
    <dbReference type="NCBI Taxonomy" id="1742972"/>
    <lineage>
        <taxon>Bacteria</taxon>
        <taxon>Pseudomonadati</taxon>
        <taxon>Nitrospirota</taxon>
        <taxon>Nitrospiria</taxon>
        <taxon>Nitrospirales</taxon>
        <taxon>Nitrospiraceae</taxon>
        <taxon>Nitrospira</taxon>
    </lineage>
</organism>
<dbReference type="Proteomes" id="UP000199032">
    <property type="component" value="Unassembled WGS sequence"/>
</dbReference>